<keyword evidence="1" id="KW-0732">Signal</keyword>
<accession>A0ABR0VQ79</accession>
<dbReference type="PANTHER" id="PTHR45763:SF61">
    <property type="entry name" value="AB HYDROLASE-1 DOMAIN-CONTAINING PROTEIN"/>
    <property type="match status" value="1"/>
</dbReference>
<dbReference type="Pfam" id="PF12697">
    <property type="entry name" value="Abhydrolase_6"/>
    <property type="match status" value="1"/>
</dbReference>
<dbReference type="InterPro" id="IPR000073">
    <property type="entry name" value="AB_hydrolase_1"/>
</dbReference>
<protein>
    <recommendedName>
        <fullName evidence="2">AB hydrolase-1 domain-containing protein</fullName>
    </recommendedName>
</protein>
<gene>
    <name evidence="3" type="ORF">DH2020_030343</name>
</gene>
<feature type="chain" id="PRO_5046066686" description="AB hydrolase-1 domain-containing protein" evidence="1">
    <location>
        <begin position="21"/>
        <end position="340"/>
    </location>
</feature>
<feature type="domain" description="AB hydrolase-1" evidence="2">
    <location>
        <begin position="66"/>
        <end position="323"/>
    </location>
</feature>
<dbReference type="SUPFAM" id="SSF53474">
    <property type="entry name" value="alpha/beta-Hydrolases"/>
    <property type="match status" value="1"/>
</dbReference>
<dbReference type="Proteomes" id="UP001318860">
    <property type="component" value="Unassembled WGS sequence"/>
</dbReference>
<dbReference type="InterPro" id="IPR029058">
    <property type="entry name" value="AB_hydrolase_fold"/>
</dbReference>
<reference evidence="3 4" key="1">
    <citation type="journal article" date="2021" name="Comput. Struct. Biotechnol. J.">
        <title>De novo genome assembly of the potent medicinal plant Rehmannia glutinosa using nanopore technology.</title>
        <authorList>
            <person name="Ma L."/>
            <person name="Dong C."/>
            <person name="Song C."/>
            <person name="Wang X."/>
            <person name="Zheng X."/>
            <person name="Niu Y."/>
            <person name="Chen S."/>
            <person name="Feng W."/>
        </authorList>
    </citation>
    <scope>NUCLEOTIDE SEQUENCE [LARGE SCALE GENOMIC DNA]</scope>
    <source>
        <strain evidence="3">DH-2019</strain>
    </source>
</reference>
<dbReference type="EMBL" id="JABTTQ020001062">
    <property type="protein sequence ID" value="KAK6135925.1"/>
    <property type="molecule type" value="Genomic_DNA"/>
</dbReference>
<dbReference type="Gene3D" id="3.40.50.1820">
    <property type="entry name" value="alpha/beta hydrolase"/>
    <property type="match status" value="1"/>
</dbReference>
<keyword evidence="4" id="KW-1185">Reference proteome</keyword>
<feature type="signal peptide" evidence="1">
    <location>
        <begin position="1"/>
        <end position="20"/>
    </location>
</feature>
<evidence type="ECO:0000313" key="3">
    <source>
        <dbReference type="EMBL" id="KAK6135925.1"/>
    </source>
</evidence>
<name>A0ABR0VQ79_REHGL</name>
<proteinExistence type="predicted"/>
<evidence type="ECO:0000313" key="4">
    <source>
        <dbReference type="Proteomes" id="UP001318860"/>
    </source>
</evidence>
<organism evidence="3 4">
    <name type="scientific">Rehmannia glutinosa</name>
    <name type="common">Chinese foxglove</name>
    <dbReference type="NCBI Taxonomy" id="99300"/>
    <lineage>
        <taxon>Eukaryota</taxon>
        <taxon>Viridiplantae</taxon>
        <taxon>Streptophyta</taxon>
        <taxon>Embryophyta</taxon>
        <taxon>Tracheophyta</taxon>
        <taxon>Spermatophyta</taxon>
        <taxon>Magnoliopsida</taxon>
        <taxon>eudicotyledons</taxon>
        <taxon>Gunneridae</taxon>
        <taxon>Pentapetalae</taxon>
        <taxon>asterids</taxon>
        <taxon>lamiids</taxon>
        <taxon>Lamiales</taxon>
        <taxon>Orobanchaceae</taxon>
        <taxon>Rehmannieae</taxon>
        <taxon>Rehmannia</taxon>
    </lineage>
</organism>
<sequence length="340" mass="38059">MSWKVIVVLLIGLLAWAYQAFCPPSPRICGSAGGPAIEGPRIKLRDGRHLAYMEHGVPKEIAKYKIILVHGFGSSKHEASIATSELVEKMGIHIVSFDRPGYGQSDPDPKRTIKSTALDIEELGDQLELGPKFYIIGNSMGGQVVWGCLKYISHRLAGAALIAPVVNYWWPGFPSNLSTEAYYQQFPQDQWALRVVHRAPWLVYWWNTQKWFPHSSVITGKPNFTAPDLKVLAKIAGSLANRGYATQQGLYESLHRDMMVGFGRWDFDPMNLENPFADREGSVHLWHGTEDGLVPVSLQRYIAEKLPWIQYHELPNAGHMFAYADNSAKDAILSTLLTGD</sequence>
<dbReference type="PANTHER" id="PTHR45763">
    <property type="entry name" value="HYDROLASE, ALPHA/BETA FOLD FAMILY PROTEIN, EXPRESSED-RELATED"/>
    <property type="match status" value="1"/>
</dbReference>
<comment type="caution">
    <text evidence="3">The sequence shown here is derived from an EMBL/GenBank/DDBJ whole genome shotgun (WGS) entry which is preliminary data.</text>
</comment>
<evidence type="ECO:0000259" key="2">
    <source>
        <dbReference type="Pfam" id="PF12697"/>
    </source>
</evidence>
<evidence type="ECO:0000256" key="1">
    <source>
        <dbReference type="SAM" id="SignalP"/>
    </source>
</evidence>